<dbReference type="InterPro" id="IPR037523">
    <property type="entry name" value="VOC_core"/>
</dbReference>
<protein>
    <submittedName>
        <fullName evidence="3">VOC family protein</fullName>
    </submittedName>
</protein>
<evidence type="ECO:0000259" key="2">
    <source>
        <dbReference type="PROSITE" id="PS51819"/>
    </source>
</evidence>
<dbReference type="PANTHER" id="PTHR21366">
    <property type="entry name" value="GLYOXALASE FAMILY PROTEIN"/>
    <property type="match status" value="1"/>
</dbReference>
<dbReference type="InterPro" id="IPR029068">
    <property type="entry name" value="Glyas_Bleomycin-R_OHBP_Dase"/>
</dbReference>
<dbReference type="Gene3D" id="3.10.180.10">
    <property type="entry name" value="2,3-Dihydroxybiphenyl 1,2-Dioxygenase, domain 1"/>
    <property type="match status" value="1"/>
</dbReference>
<evidence type="ECO:0000313" key="3">
    <source>
        <dbReference type="EMBL" id="MFC3231078.1"/>
    </source>
</evidence>
<dbReference type="PROSITE" id="PS00934">
    <property type="entry name" value="GLYOXALASE_I_1"/>
    <property type="match status" value="1"/>
</dbReference>
<accession>A0ABV7L8S4</accession>
<dbReference type="PROSITE" id="PS51819">
    <property type="entry name" value="VOC"/>
    <property type="match status" value="1"/>
</dbReference>
<feature type="domain" description="VOC" evidence="2">
    <location>
        <begin position="11"/>
        <end position="131"/>
    </location>
</feature>
<dbReference type="PANTHER" id="PTHR21366:SF14">
    <property type="entry name" value="GLYOXALASE DOMAIN-CONTAINING PROTEIN 5"/>
    <property type="match status" value="1"/>
</dbReference>
<dbReference type="RefSeq" id="WP_379906545.1">
    <property type="nucleotide sequence ID" value="NZ_JBHRTR010000054.1"/>
</dbReference>
<dbReference type="SUPFAM" id="SSF54593">
    <property type="entry name" value="Glyoxalase/Bleomycin resistance protein/Dihydroxybiphenyl dioxygenase"/>
    <property type="match status" value="1"/>
</dbReference>
<gene>
    <name evidence="3" type="ORF">ACFOGJ_27775</name>
</gene>
<dbReference type="Proteomes" id="UP001595528">
    <property type="component" value="Unassembled WGS sequence"/>
</dbReference>
<evidence type="ECO:0000256" key="1">
    <source>
        <dbReference type="ARBA" id="ARBA00022723"/>
    </source>
</evidence>
<dbReference type="InterPro" id="IPR018146">
    <property type="entry name" value="Glyoxalase_1_CS"/>
</dbReference>
<keyword evidence="4" id="KW-1185">Reference proteome</keyword>
<dbReference type="InterPro" id="IPR004360">
    <property type="entry name" value="Glyas_Fos-R_dOase_dom"/>
</dbReference>
<comment type="caution">
    <text evidence="3">The sequence shown here is derived from an EMBL/GenBank/DDBJ whole genome shotgun (WGS) entry which is preliminary data.</text>
</comment>
<dbReference type="CDD" id="cd07253">
    <property type="entry name" value="GLOD5"/>
    <property type="match status" value="1"/>
</dbReference>
<name>A0ABV7L8S4_9PROT</name>
<dbReference type="InterPro" id="IPR050383">
    <property type="entry name" value="GlyoxalaseI/FosfomycinResist"/>
</dbReference>
<dbReference type="Pfam" id="PF00903">
    <property type="entry name" value="Glyoxalase"/>
    <property type="match status" value="1"/>
</dbReference>
<organism evidence="3 4">
    <name type="scientific">Marinibaculum pumilum</name>
    <dbReference type="NCBI Taxonomy" id="1766165"/>
    <lineage>
        <taxon>Bacteria</taxon>
        <taxon>Pseudomonadati</taxon>
        <taxon>Pseudomonadota</taxon>
        <taxon>Alphaproteobacteria</taxon>
        <taxon>Rhodospirillales</taxon>
        <taxon>Rhodospirillaceae</taxon>
        <taxon>Marinibaculum</taxon>
    </lineage>
</organism>
<sequence>MSEAAAIAIDGLDHVVLTVGSVERTVDFYTRILGMRVERQPGRPTALHFGSQKFNIHQAGREFEPKALRPTPGGGDFCLLTGMPSAAVAERLAAFGVAVELGPVTREGACGPMMSVYFRDPDDNLVEVATPGERP</sequence>
<keyword evidence="1" id="KW-0479">Metal-binding</keyword>
<proteinExistence type="predicted"/>
<evidence type="ECO:0000313" key="4">
    <source>
        <dbReference type="Proteomes" id="UP001595528"/>
    </source>
</evidence>
<reference evidence="4" key="1">
    <citation type="journal article" date="2019" name="Int. J. Syst. Evol. Microbiol.">
        <title>The Global Catalogue of Microorganisms (GCM) 10K type strain sequencing project: providing services to taxonomists for standard genome sequencing and annotation.</title>
        <authorList>
            <consortium name="The Broad Institute Genomics Platform"/>
            <consortium name="The Broad Institute Genome Sequencing Center for Infectious Disease"/>
            <person name="Wu L."/>
            <person name="Ma J."/>
        </authorList>
    </citation>
    <scope>NUCLEOTIDE SEQUENCE [LARGE SCALE GENOMIC DNA]</scope>
    <source>
        <strain evidence="4">KCTC 42964</strain>
    </source>
</reference>
<dbReference type="EMBL" id="JBHRTR010000054">
    <property type="protein sequence ID" value="MFC3231078.1"/>
    <property type="molecule type" value="Genomic_DNA"/>
</dbReference>